<organism evidence="2 3">
    <name type="scientific">Lineolata rhizophorae</name>
    <dbReference type="NCBI Taxonomy" id="578093"/>
    <lineage>
        <taxon>Eukaryota</taxon>
        <taxon>Fungi</taxon>
        <taxon>Dikarya</taxon>
        <taxon>Ascomycota</taxon>
        <taxon>Pezizomycotina</taxon>
        <taxon>Dothideomycetes</taxon>
        <taxon>Dothideomycetes incertae sedis</taxon>
        <taxon>Lineolatales</taxon>
        <taxon>Lineolataceae</taxon>
        <taxon>Lineolata</taxon>
    </lineage>
</organism>
<evidence type="ECO:0000313" key="2">
    <source>
        <dbReference type="EMBL" id="KAF2459558.1"/>
    </source>
</evidence>
<feature type="compositionally biased region" description="Basic and acidic residues" evidence="1">
    <location>
        <begin position="924"/>
        <end position="946"/>
    </location>
</feature>
<accession>A0A6A6P6W9</accession>
<sequence length="1095" mass="125544">MEETRAKTLSKRKIRQRRQKRTSGLNSVLARTGIYHHEPGHTRRHDYSYFSPISMPEQKQYTPPEVETPQVSLHSITAKFITRRMEIKRVRPEMLTGQQAKESVEGLFSTEEQEYLMGRGYNWDDVALWSDLLCCENSDEIIRILEVPDDSIELKLHQQLPVFVILATLRRKVLSPVAARFLLEYVLLRLRHEVHRIQTGALADKRPWATSDTLMLLFIRMVRMVRKTAPLLIPMATSILLTRLPKSGSGVGLPKKSFMLNRALSQVALPAPIDPVASATYQELAQLDILRFMSEHDPPLVLTQEGYRAVSLVQLAQKKTRREADWALLKSGSWPPWKKDRSGIDASKGPEYGISQAGQTLRQSQQAGYAASGWEETASIFTGWDTDGTPTIQMRGMPTDILPSLSAKACLESLTKGPTMGDQFRLWAARVRATRTVEEAWAYFLAGEEALPLPNEKAYQVMISKLNAKLVVPDQPLPVTPEDELRVLLPGDSKEVWPAPSSPLESIYLREPVPSTKQLYQRMREKGLEMKGRTLAMLTRYSETLEDGVCYLREHMDEESLRALLAPVDPTSVPRTEVDREPKLPRNILTAFVILLCRSKREEYNHLPDISTDLKHPVLHAWRLVSAQQSTYKPAWYAILDAICQEDYESTTSTDGPSNRDYFFHRTPLDPVQNWRKKRTDYVQAHNRFCVAEMICADMKARGVYLDQEGFRIMCHIACKETIALRRELKRVRDYGLEPTESLVEYAETVLLQSPKKLQQLFYKSFGPPKNKGEHGLTSWMLDEASLEKVSQEPASLSDEMDGPSRSWSENIDLEDTDPLEPMPDGFGLYVPLAAPDLPRLRCPPDMITIHWYLRTLGVMRSWGFIIALGRWLTSFRKELNIYHDFERNYAARHRRLIAVPFRVFLERSWQHSKAEVETAPWIAKEKDEAVEPKPLGERQATEMGKEQGPASGPEETVGWRPPGESTEQTDKGERESQAGPSPSNDERGMTGWQAPPIRKVYHAHDGQDDYDREELLPQSRKPLGWRRERALVALDQKLWFQEVLADMDHRARPRRIAEARRIFERNRQWGPWPSDDEVEAYLVDPRNGNWEAYV</sequence>
<keyword evidence="3" id="KW-1185">Reference proteome</keyword>
<feature type="region of interest" description="Disordered" evidence="1">
    <location>
        <begin position="1"/>
        <end position="25"/>
    </location>
</feature>
<protein>
    <submittedName>
        <fullName evidence="2">Uncharacterized protein</fullName>
    </submittedName>
</protein>
<feature type="compositionally biased region" description="Basic residues" evidence="1">
    <location>
        <begin position="8"/>
        <end position="21"/>
    </location>
</feature>
<evidence type="ECO:0000313" key="3">
    <source>
        <dbReference type="Proteomes" id="UP000799766"/>
    </source>
</evidence>
<name>A0A6A6P6W9_9PEZI</name>
<dbReference type="AlphaFoldDB" id="A0A6A6P6W9"/>
<proteinExistence type="predicted"/>
<dbReference type="EMBL" id="MU001675">
    <property type="protein sequence ID" value="KAF2459558.1"/>
    <property type="molecule type" value="Genomic_DNA"/>
</dbReference>
<feature type="region of interest" description="Disordered" evidence="1">
    <location>
        <begin position="924"/>
        <end position="993"/>
    </location>
</feature>
<evidence type="ECO:0000256" key="1">
    <source>
        <dbReference type="SAM" id="MobiDB-lite"/>
    </source>
</evidence>
<gene>
    <name evidence="2" type="ORF">BDY21DRAFT_362269</name>
</gene>
<dbReference type="Proteomes" id="UP000799766">
    <property type="component" value="Unassembled WGS sequence"/>
</dbReference>
<dbReference type="OrthoDB" id="410701at2759"/>
<reference evidence="2" key="1">
    <citation type="journal article" date="2020" name="Stud. Mycol.">
        <title>101 Dothideomycetes genomes: a test case for predicting lifestyles and emergence of pathogens.</title>
        <authorList>
            <person name="Haridas S."/>
            <person name="Albert R."/>
            <person name="Binder M."/>
            <person name="Bloem J."/>
            <person name="Labutti K."/>
            <person name="Salamov A."/>
            <person name="Andreopoulos B."/>
            <person name="Baker S."/>
            <person name="Barry K."/>
            <person name="Bills G."/>
            <person name="Bluhm B."/>
            <person name="Cannon C."/>
            <person name="Castanera R."/>
            <person name="Culley D."/>
            <person name="Daum C."/>
            <person name="Ezra D."/>
            <person name="Gonzalez J."/>
            <person name="Henrissat B."/>
            <person name="Kuo A."/>
            <person name="Liang C."/>
            <person name="Lipzen A."/>
            <person name="Lutzoni F."/>
            <person name="Magnuson J."/>
            <person name="Mondo S."/>
            <person name="Nolan M."/>
            <person name="Ohm R."/>
            <person name="Pangilinan J."/>
            <person name="Park H.-J."/>
            <person name="Ramirez L."/>
            <person name="Alfaro M."/>
            <person name="Sun H."/>
            <person name="Tritt A."/>
            <person name="Yoshinaga Y."/>
            <person name="Zwiers L.-H."/>
            <person name="Turgeon B."/>
            <person name="Goodwin S."/>
            <person name="Spatafora J."/>
            <person name="Crous P."/>
            <person name="Grigoriev I."/>
        </authorList>
    </citation>
    <scope>NUCLEOTIDE SEQUENCE</scope>
    <source>
        <strain evidence="2">ATCC 16933</strain>
    </source>
</reference>